<organism evidence="8 9">
    <name type="scientific">Posidoniimonas corsicana</name>
    <dbReference type="NCBI Taxonomy" id="1938618"/>
    <lineage>
        <taxon>Bacteria</taxon>
        <taxon>Pseudomonadati</taxon>
        <taxon>Planctomycetota</taxon>
        <taxon>Planctomycetia</taxon>
        <taxon>Pirellulales</taxon>
        <taxon>Lacipirellulaceae</taxon>
        <taxon>Posidoniimonas</taxon>
    </lineage>
</organism>
<dbReference type="InterPro" id="IPR041489">
    <property type="entry name" value="PDZ_6"/>
</dbReference>
<dbReference type="Gene3D" id="2.30.42.10">
    <property type="match status" value="1"/>
</dbReference>
<dbReference type="Pfam" id="PF17820">
    <property type="entry name" value="PDZ_6"/>
    <property type="match status" value="1"/>
</dbReference>
<keyword evidence="6" id="KW-0732">Signal</keyword>
<dbReference type="EC" id="3.4.21.102" evidence="8"/>
<sequence length="454" mass="49553" precursor="true">MSRRNLTLLLCAVVACFACHLRGGVSPESRYVAQAYSNISNWALEPPPRQALVDGAMRGMVGVLNQQGDVHSQYIGPTRAQPFMDEMRQEFGGIGVRIRLTGDPPRLLLVGMPEPDSPAALAGVQPNDHVLAIDSEPTAGMSMAQIIRRMRGPTGEPIVLRVLHDGETEPVDLHIVRDRINVASVIGDRRLSDGSWRYRLDDDPRIAYLRLINFGSKTVSELTATLDGLQTLGMEALVLDVRENPGGALDAAIGVSDLFLPAGAPIVETRRREGLVEDSYEATGSGSQQGLPVVVLVNENSASASEIVAACLQDDGRAQVGGQRSFGKGTVQRLFPTESGKSYLKLTTSSYWRPSGANIHRLSDAKESDSWGVSPDPELAVKLTEDQHREWLRWRERRDLTVFDVETGEVLSTPQIVYAPEDPEAEPPEVDPLYEDEALLRAVQHLQNQLDAGA</sequence>
<dbReference type="Gene3D" id="3.90.226.10">
    <property type="entry name" value="2-enoyl-CoA Hydratase, Chain A, domain 1"/>
    <property type="match status" value="1"/>
</dbReference>
<evidence type="ECO:0000256" key="3">
    <source>
        <dbReference type="ARBA" id="ARBA00022801"/>
    </source>
</evidence>
<keyword evidence="4 5" id="KW-0720">Serine protease</keyword>
<dbReference type="EMBL" id="SIHJ01000001">
    <property type="protein sequence ID" value="TWT37070.1"/>
    <property type="molecule type" value="Genomic_DNA"/>
</dbReference>
<reference evidence="8 9" key="1">
    <citation type="submission" date="2019-02" db="EMBL/GenBank/DDBJ databases">
        <title>Deep-cultivation of Planctomycetes and their phenomic and genomic characterization uncovers novel biology.</title>
        <authorList>
            <person name="Wiegand S."/>
            <person name="Jogler M."/>
            <person name="Boedeker C."/>
            <person name="Pinto D."/>
            <person name="Vollmers J."/>
            <person name="Rivas-Marin E."/>
            <person name="Kohn T."/>
            <person name="Peeters S.H."/>
            <person name="Heuer A."/>
            <person name="Rast P."/>
            <person name="Oberbeckmann S."/>
            <person name="Bunk B."/>
            <person name="Jeske O."/>
            <person name="Meyerdierks A."/>
            <person name="Storesund J.E."/>
            <person name="Kallscheuer N."/>
            <person name="Luecker S."/>
            <person name="Lage O.M."/>
            <person name="Pohl T."/>
            <person name="Merkel B.J."/>
            <person name="Hornburger P."/>
            <person name="Mueller R.-W."/>
            <person name="Bruemmer F."/>
            <person name="Labrenz M."/>
            <person name="Spormann A.M."/>
            <person name="Op Den Camp H."/>
            <person name="Overmann J."/>
            <person name="Amann R."/>
            <person name="Jetten M.S.M."/>
            <person name="Mascher T."/>
            <person name="Medema M.H."/>
            <person name="Devos D.P."/>
            <person name="Kaster A.-K."/>
            <person name="Ovreas L."/>
            <person name="Rohde M."/>
            <person name="Galperin M.Y."/>
            <person name="Jogler C."/>
        </authorList>
    </citation>
    <scope>NUCLEOTIDE SEQUENCE [LARGE SCALE GENOMIC DNA]</scope>
    <source>
        <strain evidence="8 9">KOR34</strain>
    </source>
</reference>
<feature type="domain" description="PDZ" evidence="7">
    <location>
        <begin position="83"/>
        <end position="151"/>
    </location>
</feature>
<evidence type="ECO:0000313" key="8">
    <source>
        <dbReference type="EMBL" id="TWT37070.1"/>
    </source>
</evidence>
<dbReference type="InterPro" id="IPR029045">
    <property type="entry name" value="ClpP/crotonase-like_dom_sf"/>
</dbReference>
<keyword evidence="9" id="KW-1185">Reference proteome</keyword>
<dbReference type="RefSeq" id="WP_146564430.1">
    <property type="nucleotide sequence ID" value="NZ_SIHJ01000001.1"/>
</dbReference>
<dbReference type="SUPFAM" id="SSF50156">
    <property type="entry name" value="PDZ domain-like"/>
    <property type="match status" value="1"/>
</dbReference>
<dbReference type="GO" id="GO:0006508">
    <property type="term" value="P:proteolysis"/>
    <property type="evidence" value="ECO:0007669"/>
    <property type="project" value="UniProtKB-KW"/>
</dbReference>
<dbReference type="InterPro" id="IPR036034">
    <property type="entry name" value="PDZ_sf"/>
</dbReference>
<evidence type="ECO:0000256" key="2">
    <source>
        <dbReference type="ARBA" id="ARBA00022670"/>
    </source>
</evidence>
<dbReference type="NCBIfam" id="TIGR00225">
    <property type="entry name" value="prc"/>
    <property type="match status" value="1"/>
</dbReference>
<name>A0A5C5VGI9_9BACT</name>
<dbReference type="OrthoDB" id="9812068at2"/>
<evidence type="ECO:0000256" key="5">
    <source>
        <dbReference type="RuleBase" id="RU004404"/>
    </source>
</evidence>
<dbReference type="GO" id="GO:0004252">
    <property type="term" value="F:serine-type endopeptidase activity"/>
    <property type="evidence" value="ECO:0007669"/>
    <property type="project" value="UniProtKB-EC"/>
</dbReference>
<dbReference type="Pfam" id="PF03572">
    <property type="entry name" value="Peptidase_S41"/>
    <property type="match status" value="1"/>
</dbReference>
<keyword evidence="3 5" id="KW-0378">Hydrolase</keyword>
<keyword evidence="2 5" id="KW-0645">Protease</keyword>
<dbReference type="CDD" id="cd06782">
    <property type="entry name" value="cpPDZ_CPP-like"/>
    <property type="match status" value="1"/>
</dbReference>
<dbReference type="CDD" id="cd07560">
    <property type="entry name" value="Peptidase_S41_CPP"/>
    <property type="match status" value="1"/>
</dbReference>
<evidence type="ECO:0000256" key="1">
    <source>
        <dbReference type="ARBA" id="ARBA00009179"/>
    </source>
</evidence>
<dbReference type="SMART" id="SM00228">
    <property type="entry name" value="PDZ"/>
    <property type="match status" value="1"/>
</dbReference>
<dbReference type="InterPro" id="IPR005151">
    <property type="entry name" value="Tail-specific_protease"/>
</dbReference>
<dbReference type="Gene3D" id="3.30.750.44">
    <property type="match status" value="1"/>
</dbReference>
<dbReference type="SMART" id="SM00245">
    <property type="entry name" value="TSPc"/>
    <property type="match status" value="1"/>
</dbReference>
<evidence type="ECO:0000259" key="7">
    <source>
        <dbReference type="PROSITE" id="PS50106"/>
    </source>
</evidence>
<dbReference type="InterPro" id="IPR001478">
    <property type="entry name" value="PDZ"/>
</dbReference>
<comment type="caution">
    <text evidence="8">The sequence shown here is derived from an EMBL/GenBank/DDBJ whole genome shotgun (WGS) entry which is preliminary data.</text>
</comment>
<dbReference type="GO" id="GO:0030288">
    <property type="term" value="C:outer membrane-bounded periplasmic space"/>
    <property type="evidence" value="ECO:0007669"/>
    <property type="project" value="TreeGrafter"/>
</dbReference>
<dbReference type="AlphaFoldDB" id="A0A5C5VGI9"/>
<gene>
    <name evidence="8" type="primary">ctpB</name>
    <name evidence="8" type="ORF">KOR34_20170</name>
</gene>
<proteinExistence type="inferred from homology"/>
<feature type="signal peptide" evidence="6">
    <location>
        <begin position="1"/>
        <end position="20"/>
    </location>
</feature>
<comment type="similarity">
    <text evidence="1 5">Belongs to the peptidase S41A family.</text>
</comment>
<dbReference type="GO" id="GO:0007165">
    <property type="term" value="P:signal transduction"/>
    <property type="evidence" value="ECO:0007669"/>
    <property type="project" value="TreeGrafter"/>
</dbReference>
<dbReference type="PANTHER" id="PTHR32060:SF30">
    <property type="entry name" value="CARBOXY-TERMINAL PROCESSING PROTEASE CTPA"/>
    <property type="match status" value="1"/>
</dbReference>
<accession>A0A5C5VGI9</accession>
<dbReference type="PROSITE" id="PS51257">
    <property type="entry name" value="PROKAR_LIPOPROTEIN"/>
    <property type="match status" value="1"/>
</dbReference>
<dbReference type="PANTHER" id="PTHR32060">
    <property type="entry name" value="TAIL-SPECIFIC PROTEASE"/>
    <property type="match status" value="1"/>
</dbReference>
<evidence type="ECO:0000313" key="9">
    <source>
        <dbReference type="Proteomes" id="UP000316714"/>
    </source>
</evidence>
<evidence type="ECO:0000256" key="4">
    <source>
        <dbReference type="ARBA" id="ARBA00022825"/>
    </source>
</evidence>
<feature type="chain" id="PRO_5022910640" evidence="6">
    <location>
        <begin position="21"/>
        <end position="454"/>
    </location>
</feature>
<dbReference type="SUPFAM" id="SSF52096">
    <property type="entry name" value="ClpP/crotonase"/>
    <property type="match status" value="1"/>
</dbReference>
<dbReference type="PROSITE" id="PS50106">
    <property type="entry name" value="PDZ"/>
    <property type="match status" value="1"/>
</dbReference>
<evidence type="ECO:0000256" key="6">
    <source>
        <dbReference type="SAM" id="SignalP"/>
    </source>
</evidence>
<protein>
    <submittedName>
        <fullName evidence="8">Carboxy-terminal processing protease CtpB</fullName>
        <ecNumber evidence="8">3.4.21.102</ecNumber>
    </submittedName>
</protein>
<dbReference type="Proteomes" id="UP000316714">
    <property type="component" value="Unassembled WGS sequence"/>
</dbReference>
<dbReference type="InterPro" id="IPR004447">
    <property type="entry name" value="Peptidase_S41A"/>
</dbReference>